<accession>A0ABP9P6D4</accession>
<dbReference type="EMBL" id="BAABIA010000005">
    <property type="protein sequence ID" value="GAA5141533.1"/>
    <property type="molecule type" value="Genomic_DNA"/>
</dbReference>
<keyword evidence="2" id="KW-1185">Reference proteome</keyword>
<name>A0ABP9P6D4_9BACT</name>
<evidence type="ECO:0008006" key="3">
    <source>
        <dbReference type="Google" id="ProtNLM"/>
    </source>
</evidence>
<evidence type="ECO:0000313" key="2">
    <source>
        <dbReference type="Proteomes" id="UP001499852"/>
    </source>
</evidence>
<comment type="caution">
    <text evidence="1">The sequence shown here is derived from an EMBL/GenBank/DDBJ whole genome shotgun (WGS) entry which is preliminary data.</text>
</comment>
<gene>
    <name evidence="1" type="ORF">GCM10023213_25810</name>
</gene>
<protein>
    <recommendedName>
        <fullName evidence="3">Verru_Chthon cassette protein D</fullName>
    </recommendedName>
</protein>
<organism evidence="1 2">
    <name type="scientific">Prosthecobacter algae</name>
    <dbReference type="NCBI Taxonomy" id="1144682"/>
    <lineage>
        <taxon>Bacteria</taxon>
        <taxon>Pseudomonadati</taxon>
        <taxon>Verrucomicrobiota</taxon>
        <taxon>Verrucomicrobiia</taxon>
        <taxon>Verrucomicrobiales</taxon>
        <taxon>Verrucomicrobiaceae</taxon>
        <taxon>Prosthecobacter</taxon>
    </lineage>
</organism>
<dbReference type="SUPFAM" id="SSF54523">
    <property type="entry name" value="Pili subunits"/>
    <property type="match status" value="1"/>
</dbReference>
<dbReference type="InterPro" id="IPR045584">
    <property type="entry name" value="Pilin-like"/>
</dbReference>
<reference evidence="2" key="1">
    <citation type="journal article" date="2019" name="Int. J. Syst. Evol. Microbiol.">
        <title>The Global Catalogue of Microorganisms (GCM) 10K type strain sequencing project: providing services to taxonomists for standard genome sequencing and annotation.</title>
        <authorList>
            <consortium name="The Broad Institute Genomics Platform"/>
            <consortium name="The Broad Institute Genome Sequencing Center for Infectious Disease"/>
            <person name="Wu L."/>
            <person name="Ma J."/>
        </authorList>
    </citation>
    <scope>NUCLEOTIDE SEQUENCE [LARGE SCALE GENOMIC DNA]</scope>
    <source>
        <strain evidence="2">JCM 18053</strain>
    </source>
</reference>
<evidence type="ECO:0000313" key="1">
    <source>
        <dbReference type="EMBL" id="GAA5141533.1"/>
    </source>
</evidence>
<proteinExistence type="predicted"/>
<dbReference type="Proteomes" id="UP001499852">
    <property type="component" value="Unassembled WGS sequence"/>
</dbReference>
<sequence>MLTVVGIISILIALAAPALIDVVRSTRLNSAGDALINRISLAQQSAVSLSSEVEVRFYRYVDSTADNPSDNSFYAYQVVQSLPSGGQKAISDPYYLESGIILSAQERMSPLLQTVVQQVEGQTGQYLFTPPGNATAGDVSYAAMRFYPDGSMRMLTSATNADANANDVARAYTIPEFNKSFIMVIESRDSQSNEAPTNYYCVQIDSYTGRTRVYRP</sequence>
<dbReference type="InterPro" id="IPR019836">
    <property type="entry name" value="Verru/Chthon_D"/>
</dbReference>
<dbReference type="NCBIfam" id="TIGR02596">
    <property type="entry name" value="Verru_Chthon cassette protein D"/>
    <property type="match status" value="1"/>
</dbReference>